<dbReference type="EMBL" id="JAGTXO010000037">
    <property type="protein sequence ID" value="KAG8459802.1"/>
    <property type="molecule type" value="Genomic_DNA"/>
</dbReference>
<gene>
    <name evidence="2" type="ORF">KFE25_014365</name>
</gene>
<sequence length="224" mass="24108">MGVSGPLVSWVLLAPMLAATGRAALLLDVVLWYLALIMAVRYVHLALPAGWHAWDPSGHIFVYGAQLVPIWLTAHLAPARGPSPRCTLRVAGVHVACGYALVLAYASGATAAFFHTLSESAAALVLVALPLHAHGRLLGARAVWASRRAGVWLCIAWLTQAALVSHALREEPRARARLTRQMAYDAVLWVCFWLALADRRARDELADARTVHAGAEALIPPNLS</sequence>
<protein>
    <submittedName>
        <fullName evidence="2">Uncharacterized protein</fullName>
    </submittedName>
</protein>
<comment type="caution">
    <text evidence="2">The sequence shown here is derived from an EMBL/GenBank/DDBJ whole genome shotgun (WGS) entry which is preliminary data.</text>
</comment>
<accession>A0A8J6C2H7</accession>
<keyword evidence="3" id="KW-1185">Reference proteome</keyword>
<evidence type="ECO:0000313" key="3">
    <source>
        <dbReference type="Proteomes" id="UP000751190"/>
    </source>
</evidence>
<feature type="transmembrane region" description="Helical" evidence="1">
    <location>
        <begin position="60"/>
        <end position="79"/>
    </location>
</feature>
<reference evidence="2" key="1">
    <citation type="submission" date="2021-05" db="EMBL/GenBank/DDBJ databases">
        <title>The genome of the haptophyte Pavlova lutheri (Diacronema luteri, Pavlovales) - a model for lipid biosynthesis in eukaryotic algae.</title>
        <authorList>
            <person name="Hulatt C.J."/>
            <person name="Posewitz M.C."/>
        </authorList>
    </citation>
    <scope>NUCLEOTIDE SEQUENCE</scope>
    <source>
        <strain evidence="2">NIVA-4/92</strain>
    </source>
</reference>
<keyword evidence="1" id="KW-0812">Transmembrane</keyword>
<organism evidence="2 3">
    <name type="scientific">Diacronema lutheri</name>
    <name type="common">Unicellular marine alga</name>
    <name type="synonym">Monochrysis lutheri</name>
    <dbReference type="NCBI Taxonomy" id="2081491"/>
    <lineage>
        <taxon>Eukaryota</taxon>
        <taxon>Haptista</taxon>
        <taxon>Haptophyta</taxon>
        <taxon>Pavlovophyceae</taxon>
        <taxon>Pavlovales</taxon>
        <taxon>Pavlovaceae</taxon>
        <taxon>Diacronema</taxon>
    </lineage>
</organism>
<dbReference type="OrthoDB" id="10591548at2759"/>
<feature type="transmembrane region" description="Helical" evidence="1">
    <location>
        <begin position="91"/>
        <end position="114"/>
    </location>
</feature>
<feature type="transmembrane region" description="Helical" evidence="1">
    <location>
        <begin position="150"/>
        <end position="169"/>
    </location>
</feature>
<dbReference type="Proteomes" id="UP000751190">
    <property type="component" value="Unassembled WGS sequence"/>
</dbReference>
<keyword evidence="1" id="KW-1133">Transmembrane helix</keyword>
<dbReference type="AlphaFoldDB" id="A0A8J6C2H7"/>
<proteinExistence type="predicted"/>
<evidence type="ECO:0000256" key="1">
    <source>
        <dbReference type="SAM" id="Phobius"/>
    </source>
</evidence>
<keyword evidence="1" id="KW-0472">Membrane</keyword>
<name>A0A8J6C2H7_DIALT</name>
<feature type="transmembrane region" description="Helical" evidence="1">
    <location>
        <begin position="32"/>
        <end position="54"/>
    </location>
</feature>
<evidence type="ECO:0000313" key="2">
    <source>
        <dbReference type="EMBL" id="KAG8459802.1"/>
    </source>
</evidence>